<dbReference type="OrthoDB" id="10656675at2759"/>
<dbReference type="RefSeq" id="XP_028530795.1">
    <property type="nucleotide sequence ID" value="XM_028674443.1"/>
</dbReference>
<dbReference type="OMA" id="MEWNDEN"/>
<feature type="compositionally biased region" description="Acidic residues" evidence="1">
    <location>
        <begin position="120"/>
        <end position="131"/>
    </location>
</feature>
<name>A0A1J1GZG8_PLAGA</name>
<dbReference type="Proteomes" id="UP000220797">
    <property type="component" value="Unassembled WGS sequence"/>
</dbReference>
<organism evidence="2 3">
    <name type="scientific">Plasmodium gallinaceum</name>
    <dbReference type="NCBI Taxonomy" id="5849"/>
    <lineage>
        <taxon>Eukaryota</taxon>
        <taxon>Sar</taxon>
        <taxon>Alveolata</taxon>
        <taxon>Apicomplexa</taxon>
        <taxon>Aconoidasida</taxon>
        <taxon>Haemosporida</taxon>
        <taxon>Plasmodiidae</taxon>
        <taxon>Plasmodium</taxon>
        <taxon>Plasmodium (Haemamoeba)</taxon>
    </lineage>
</organism>
<dbReference type="GeneID" id="39728952"/>
<feature type="compositionally biased region" description="Basic and acidic residues" evidence="1">
    <location>
        <begin position="217"/>
        <end position="252"/>
    </location>
</feature>
<comment type="caution">
    <text evidence="2">The sequence shown here is derived from an EMBL/GenBank/DDBJ whole genome shotgun (WGS) entry which is preliminary data.</text>
</comment>
<feature type="compositionally biased region" description="Basic residues" evidence="1">
    <location>
        <begin position="85"/>
        <end position="107"/>
    </location>
</feature>
<evidence type="ECO:0008006" key="4">
    <source>
        <dbReference type="Google" id="ProtNLM"/>
    </source>
</evidence>
<protein>
    <recommendedName>
        <fullName evidence="4">Fam-g protein</fullName>
    </recommendedName>
</protein>
<keyword evidence="3" id="KW-1185">Reference proteome</keyword>
<feature type="compositionally biased region" description="Basic and acidic residues" evidence="1">
    <location>
        <begin position="110"/>
        <end position="119"/>
    </location>
</feature>
<feature type="region of interest" description="Disordered" evidence="1">
    <location>
        <begin position="79"/>
        <end position="139"/>
    </location>
</feature>
<evidence type="ECO:0000256" key="1">
    <source>
        <dbReference type="SAM" id="MobiDB-lite"/>
    </source>
</evidence>
<dbReference type="AlphaFoldDB" id="A0A1J1GZG8"/>
<evidence type="ECO:0000313" key="2">
    <source>
        <dbReference type="EMBL" id="CRG97998.1"/>
    </source>
</evidence>
<dbReference type="EMBL" id="CVMV01000132">
    <property type="protein sequence ID" value="CRG97998.1"/>
    <property type="molecule type" value="Genomic_DNA"/>
</dbReference>
<dbReference type="VEuPathDB" id="PlasmoDB:PGAL8A_00042700"/>
<gene>
    <name evidence="2" type="ORF">PGAL8A_00042700</name>
</gene>
<proteinExistence type="predicted"/>
<sequence>MNTFPFCLKVATFSFLIWIFQYFLNHNFSKSSYNKNIPATKFASKFKRTLAEVRKSQKTGFSLDDIKFVDEDCEEERTSITEEKKKKKYPKREKFPQKKKISKKKTAVKSGDHKEKSDYSSDEEREDESDESFSFSPELSMEWNDENILMLDKFPNQIKGMNTNRGARETVDEDYKKDLDIFEPSCPYKDKGRISDESLKDVTTKFDEILLSSKEKFDNHANVESEKTKTREQALRGAEKSDEKHKEQEIKDKQKHAQLSSDTKEEDEKRKKKSNVQLGKRWNEAICSMWKGFKNKTNKKDDE</sequence>
<reference evidence="2" key="1">
    <citation type="submission" date="2015-04" db="EMBL/GenBank/DDBJ databases">
        <authorList>
            <consortium name="Pathogen Informatics"/>
        </authorList>
    </citation>
    <scope>NUCLEOTIDE SEQUENCE [LARGE SCALE GENOMIC DNA]</scope>
    <source>
        <strain evidence="2">8A</strain>
    </source>
</reference>
<evidence type="ECO:0000313" key="3">
    <source>
        <dbReference type="Proteomes" id="UP000220797"/>
    </source>
</evidence>
<feature type="region of interest" description="Disordered" evidence="1">
    <location>
        <begin position="217"/>
        <end position="278"/>
    </location>
</feature>
<accession>A0A1J1GZG8</accession>